<dbReference type="EMBL" id="BEZZ01011959">
    <property type="protein sequence ID" value="GCC39258.1"/>
    <property type="molecule type" value="Genomic_DNA"/>
</dbReference>
<dbReference type="AlphaFoldDB" id="A0A401T9D6"/>
<proteinExistence type="predicted"/>
<keyword evidence="3" id="KW-1185">Reference proteome</keyword>
<keyword evidence="1" id="KW-0732">Signal</keyword>
<feature type="signal peptide" evidence="1">
    <location>
        <begin position="1"/>
        <end position="36"/>
    </location>
</feature>
<protein>
    <submittedName>
        <fullName evidence="2">Uncharacterized protein</fullName>
    </submittedName>
</protein>
<dbReference type="Proteomes" id="UP000287033">
    <property type="component" value="Unassembled WGS sequence"/>
</dbReference>
<sequence>MPTLRMCVPANVQMRNSSGFHFFCLALTLRIPQVLASKDTPEQISQANALLYKLCSSVFSLIVDRGAPIAWDL</sequence>
<dbReference type="OrthoDB" id="10478483at2759"/>
<accession>A0A401T9D6</accession>
<evidence type="ECO:0000313" key="2">
    <source>
        <dbReference type="EMBL" id="GCC39258.1"/>
    </source>
</evidence>
<comment type="caution">
    <text evidence="2">The sequence shown here is derived from an EMBL/GenBank/DDBJ whole genome shotgun (WGS) entry which is preliminary data.</text>
</comment>
<organism evidence="2 3">
    <name type="scientific">Chiloscyllium punctatum</name>
    <name type="common">Brownbanded bambooshark</name>
    <name type="synonym">Hemiscyllium punctatum</name>
    <dbReference type="NCBI Taxonomy" id="137246"/>
    <lineage>
        <taxon>Eukaryota</taxon>
        <taxon>Metazoa</taxon>
        <taxon>Chordata</taxon>
        <taxon>Craniata</taxon>
        <taxon>Vertebrata</taxon>
        <taxon>Chondrichthyes</taxon>
        <taxon>Elasmobranchii</taxon>
        <taxon>Galeomorphii</taxon>
        <taxon>Galeoidea</taxon>
        <taxon>Orectolobiformes</taxon>
        <taxon>Hemiscylliidae</taxon>
        <taxon>Chiloscyllium</taxon>
    </lineage>
</organism>
<name>A0A401T9D6_CHIPU</name>
<gene>
    <name evidence="2" type="ORF">chiPu_0022841</name>
</gene>
<reference evidence="2 3" key="1">
    <citation type="journal article" date="2018" name="Nat. Ecol. Evol.">
        <title>Shark genomes provide insights into elasmobranch evolution and the origin of vertebrates.</title>
        <authorList>
            <person name="Hara Y"/>
            <person name="Yamaguchi K"/>
            <person name="Onimaru K"/>
            <person name="Kadota M"/>
            <person name="Koyanagi M"/>
            <person name="Keeley SD"/>
            <person name="Tatsumi K"/>
            <person name="Tanaka K"/>
            <person name="Motone F"/>
            <person name="Kageyama Y"/>
            <person name="Nozu R"/>
            <person name="Adachi N"/>
            <person name="Nishimura O"/>
            <person name="Nakagawa R"/>
            <person name="Tanegashima C"/>
            <person name="Kiyatake I"/>
            <person name="Matsumoto R"/>
            <person name="Murakumo K"/>
            <person name="Nishida K"/>
            <person name="Terakita A"/>
            <person name="Kuratani S"/>
            <person name="Sato K"/>
            <person name="Hyodo S Kuraku.S."/>
        </authorList>
    </citation>
    <scope>NUCLEOTIDE SEQUENCE [LARGE SCALE GENOMIC DNA]</scope>
</reference>
<feature type="chain" id="PRO_5019216042" evidence="1">
    <location>
        <begin position="37"/>
        <end position="73"/>
    </location>
</feature>
<evidence type="ECO:0000313" key="3">
    <source>
        <dbReference type="Proteomes" id="UP000287033"/>
    </source>
</evidence>
<evidence type="ECO:0000256" key="1">
    <source>
        <dbReference type="SAM" id="SignalP"/>
    </source>
</evidence>